<sequence>EATKCLRTHTTDLAEMRAMMTRLEKEGKLDMLFVMMNTFLRRGGIQDHELEKVPVIHIAGTKGKGSTSAFTESILRHHGYRTGLFTSPHMYQIRERICINGRPISKQKFCHYFWDVFRKFEDSVFESSLEEGGQMPGFFDLLTVMAMRVFISENVDVIILEVGKGGYTDRTNFVRNPVVCGITSLALEHTESLGSTIEKIAWHKAGIIKTGRPVVTLPQDPRALQVILDIAKQKAAPVYIAMPLPQSILDEYCFTLGIRGPVQVQNAGLAIQLFRAWETWKGVTKPELVNGITKISCVEDIPRLHCGSLEVNVIKGLSSCLLHGRTEIIRRDNVTYYLDFAHTQESMEHCTAWFEKSANAEAATLSGKKIARVLQFYCLSVKDPQKLLPILKSVNFDGATFCWCKASDEEPLGQHSDQRYAKVAADVENALVGKMKSVWESLPNTSQDLYKHGEPVNGQEHFKRYYPHTNGPTPARLKLGSQERLNSSNENETDHISTNGYDSHPNDTNLLANGDGVHIADMDSGTAEQNPAEFNIISLASEHGIYFPNFDTATQSATDHKHSLTNGKISHNHVTDSHGSPTFDCALQALVWATQGKDHSVASFMKAPQELLPVAPLPMREADHIQVLVTGSSKLVGVVLSVLLPDMND</sequence>
<dbReference type="GO" id="GO:0005829">
    <property type="term" value="C:cytosol"/>
    <property type="evidence" value="ECO:0007669"/>
    <property type="project" value="TreeGrafter"/>
</dbReference>
<evidence type="ECO:0000256" key="13">
    <source>
        <dbReference type="SAM" id="MobiDB-lite"/>
    </source>
</evidence>
<dbReference type="NCBIfam" id="TIGR01499">
    <property type="entry name" value="folC"/>
    <property type="match status" value="1"/>
</dbReference>
<evidence type="ECO:0000256" key="9">
    <source>
        <dbReference type="ARBA" id="ARBA00022842"/>
    </source>
</evidence>
<evidence type="ECO:0000256" key="4">
    <source>
        <dbReference type="ARBA" id="ARBA00022563"/>
    </source>
</evidence>
<feature type="non-terminal residue" evidence="14">
    <location>
        <position position="1"/>
    </location>
</feature>
<dbReference type="InterPro" id="IPR036615">
    <property type="entry name" value="Mur_ligase_C_dom_sf"/>
</dbReference>
<dbReference type="SUPFAM" id="SSF53623">
    <property type="entry name" value="MurD-like peptide ligases, catalytic domain"/>
    <property type="match status" value="1"/>
</dbReference>
<comment type="pathway">
    <text evidence="1">Cofactor biosynthesis; tetrahydrofolylpolyglutamate biosynthesis.</text>
</comment>
<keyword evidence="8" id="KW-0067">ATP-binding</keyword>
<dbReference type="Gene3D" id="3.40.1190.10">
    <property type="entry name" value="Mur-like, catalytic domain"/>
    <property type="match status" value="1"/>
</dbReference>
<proteinExistence type="inferred from homology"/>
<accession>A0A8S3Z8S0</accession>
<keyword evidence="9" id="KW-0460">Magnesium</keyword>
<dbReference type="OrthoDB" id="5212574at2759"/>
<dbReference type="GO" id="GO:0005739">
    <property type="term" value="C:mitochondrion"/>
    <property type="evidence" value="ECO:0007669"/>
    <property type="project" value="TreeGrafter"/>
</dbReference>
<keyword evidence="15" id="KW-1185">Reference proteome</keyword>
<comment type="similarity">
    <text evidence="2">Belongs to the folylpolyglutamate synthase family.</text>
</comment>
<dbReference type="PANTHER" id="PTHR11136:SF5">
    <property type="entry name" value="FOLYLPOLYGLUTAMATE SYNTHASE, MITOCHONDRIAL"/>
    <property type="match status" value="1"/>
</dbReference>
<dbReference type="GO" id="GO:0005524">
    <property type="term" value="F:ATP binding"/>
    <property type="evidence" value="ECO:0007669"/>
    <property type="project" value="UniProtKB-KW"/>
</dbReference>
<comment type="catalytic activity">
    <reaction evidence="12">
        <text>(6S)-5,6,7,8-tetrahydrofolyl-(gamma-L-Glu)(n) + L-glutamate + ATP = (6S)-5,6,7,8-tetrahydrofolyl-(gamma-L-Glu)(n+1) + ADP + phosphate + H(+)</text>
        <dbReference type="Rhea" id="RHEA:10580"/>
        <dbReference type="Rhea" id="RHEA-COMP:14738"/>
        <dbReference type="Rhea" id="RHEA-COMP:14740"/>
        <dbReference type="ChEBI" id="CHEBI:15378"/>
        <dbReference type="ChEBI" id="CHEBI:29985"/>
        <dbReference type="ChEBI" id="CHEBI:30616"/>
        <dbReference type="ChEBI" id="CHEBI:43474"/>
        <dbReference type="ChEBI" id="CHEBI:141005"/>
        <dbReference type="ChEBI" id="CHEBI:456216"/>
        <dbReference type="EC" id="6.3.2.17"/>
    </reaction>
</comment>
<evidence type="ECO:0000313" key="14">
    <source>
        <dbReference type="EMBL" id="CAG5125793.1"/>
    </source>
</evidence>
<dbReference type="GO" id="GO:0006730">
    <property type="term" value="P:one-carbon metabolic process"/>
    <property type="evidence" value="ECO:0007669"/>
    <property type="project" value="UniProtKB-KW"/>
</dbReference>
<dbReference type="InterPro" id="IPR036565">
    <property type="entry name" value="Mur-like_cat_sf"/>
</dbReference>
<evidence type="ECO:0000256" key="10">
    <source>
        <dbReference type="ARBA" id="ARBA00030592"/>
    </source>
</evidence>
<dbReference type="SUPFAM" id="SSF53244">
    <property type="entry name" value="MurD-like peptide ligases, peptide-binding domain"/>
    <property type="match status" value="1"/>
</dbReference>
<name>A0A8S3Z8S0_9EUPU</name>
<evidence type="ECO:0000256" key="12">
    <source>
        <dbReference type="ARBA" id="ARBA00047493"/>
    </source>
</evidence>
<keyword evidence="7" id="KW-0547">Nucleotide-binding</keyword>
<dbReference type="PANTHER" id="PTHR11136">
    <property type="entry name" value="FOLYLPOLYGLUTAMATE SYNTHASE-RELATED"/>
    <property type="match status" value="1"/>
</dbReference>
<evidence type="ECO:0000256" key="3">
    <source>
        <dbReference type="ARBA" id="ARBA00013025"/>
    </source>
</evidence>
<protein>
    <recommendedName>
        <fullName evidence="3">tetrahydrofolate synthase</fullName>
        <ecNumber evidence="3">6.3.2.17</ecNumber>
    </recommendedName>
    <alternativeName>
        <fullName evidence="11">Folylpoly-gamma-glutamate synthetase</fullName>
    </alternativeName>
    <alternativeName>
        <fullName evidence="10">Tetrahydrofolylpolyglutamate synthase</fullName>
    </alternativeName>
</protein>
<comment type="caution">
    <text evidence="14">The sequence shown here is derived from an EMBL/GenBank/DDBJ whole genome shotgun (WGS) entry which is preliminary data.</text>
</comment>
<dbReference type="EMBL" id="CAJHNH020002168">
    <property type="protein sequence ID" value="CAG5125793.1"/>
    <property type="molecule type" value="Genomic_DNA"/>
</dbReference>
<keyword evidence="4" id="KW-0554">One-carbon metabolism</keyword>
<evidence type="ECO:0000256" key="8">
    <source>
        <dbReference type="ARBA" id="ARBA00022840"/>
    </source>
</evidence>
<evidence type="ECO:0000256" key="5">
    <source>
        <dbReference type="ARBA" id="ARBA00022598"/>
    </source>
</evidence>
<feature type="region of interest" description="Disordered" evidence="13">
    <location>
        <begin position="484"/>
        <end position="505"/>
    </location>
</feature>
<dbReference type="InterPro" id="IPR018109">
    <property type="entry name" value="Folylpolyglutamate_synth_CS"/>
</dbReference>
<reference evidence="14" key="1">
    <citation type="submission" date="2021-04" db="EMBL/GenBank/DDBJ databases">
        <authorList>
            <consortium name="Molecular Ecology Group"/>
        </authorList>
    </citation>
    <scope>NUCLEOTIDE SEQUENCE</scope>
</reference>
<keyword evidence="6" id="KW-0479">Metal-binding</keyword>
<organism evidence="14 15">
    <name type="scientific">Candidula unifasciata</name>
    <dbReference type="NCBI Taxonomy" id="100452"/>
    <lineage>
        <taxon>Eukaryota</taxon>
        <taxon>Metazoa</taxon>
        <taxon>Spiralia</taxon>
        <taxon>Lophotrochozoa</taxon>
        <taxon>Mollusca</taxon>
        <taxon>Gastropoda</taxon>
        <taxon>Heterobranchia</taxon>
        <taxon>Euthyneura</taxon>
        <taxon>Panpulmonata</taxon>
        <taxon>Eupulmonata</taxon>
        <taxon>Stylommatophora</taxon>
        <taxon>Helicina</taxon>
        <taxon>Helicoidea</taxon>
        <taxon>Geomitridae</taxon>
        <taxon>Candidula</taxon>
    </lineage>
</organism>
<evidence type="ECO:0000256" key="6">
    <source>
        <dbReference type="ARBA" id="ARBA00022723"/>
    </source>
</evidence>
<dbReference type="GO" id="GO:0004326">
    <property type="term" value="F:tetrahydrofolylpolyglutamate synthase activity"/>
    <property type="evidence" value="ECO:0007669"/>
    <property type="project" value="UniProtKB-EC"/>
</dbReference>
<evidence type="ECO:0000256" key="11">
    <source>
        <dbReference type="ARBA" id="ARBA00030876"/>
    </source>
</evidence>
<dbReference type="GO" id="GO:0046872">
    <property type="term" value="F:metal ion binding"/>
    <property type="evidence" value="ECO:0007669"/>
    <property type="project" value="UniProtKB-KW"/>
</dbReference>
<dbReference type="PROSITE" id="PS01011">
    <property type="entry name" value="FOLYLPOLYGLU_SYNT_1"/>
    <property type="match status" value="1"/>
</dbReference>
<dbReference type="AlphaFoldDB" id="A0A8S3Z8S0"/>
<keyword evidence="5" id="KW-0436">Ligase</keyword>
<dbReference type="Proteomes" id="UP000678393">
    <property type="component" value="Unassembled WGS sequence"/>
</dbReference>
<gene>
    <name evidence="14" type="ORF">CUNI_LOCUS11351</name>
</gene>
<dbReference type="EC" id="6.3.2.17" evidence="3"/>
<evidence type="ECO:0000256" key="7">
    <source>
        <dbReference type="ARBA" id="ARBA00022741"/>
    </source>
</evidence>
<evidence type="ECO:0000256" key="2">
    <source>
        <dbReference type="ARBA" id="ARBA00008276"/>
    </source>
</evidence>
<dbReference type="Gene3D" id="3.90.190.20">
    <property type="entry name" value="Mur ligase, C-terminal domain"/>
    <property type="match status" value="1"/>
</dbReference>
<dbReference type="InterPro" id="IPR001645">
    <property type="entry name" value="Folylpolyglutamate_synth"/>
</dbReference>
<evidence type="ECO:0000256" key="1">
    <source>
        <dbReference type="ARBA" id="ARBA00005150"/>
    </source>
</evidence>
<evidence type="ECO:0000313" key="15">
    <source>
        <dbReference type="Proteomes" id="UP000678393"/>
    </source>
</evidence>